<dbReference type="GO" id="GO:0070180">
    <property type="term" value="F:large ribosomal subunit rRNA binding"/>
    <property type="evidence" value="ECO:0007669"/>
    <property type="project" value="UniProtKB-UniRule"/>
</dbReference>
<dbReference type="HAMAP" id="MF_00362">
    <property type="entry name" value="Ribosomal_uL10"/>
    <property type="match status" value="1"/>
</dbReference>
<evidence type="ECO:0000256" key="3">
    <source>
        <dbReference type="ARBA" id="ARBA00023274"/>
    </source>
</evidence>
<dbReference type="NCBIfam" id="NF000955">
    <property type="entry name" value="PRK00099.1-1"/>
    <property type="match status" value="1"/>
</dbReference>
<comment type="function">
    <text evidence="5">Forms part of the ribosomal stalk, playing a central role in the interaction of the ribosome with GTP-bound translation factors.</text>
</comment>
<dbReference type="Proteomes" id="UP000177943">
    <property type="component" value="Unassembled WGS sequence"/>
</dbReference>
<dbReference type="Gene3D" id="6.10.250.290">
    <property type="match status" value="1"/>
</dbReference>
<dbReference type="GO" id="GO:0005840">
    <property type="term" value="C:ribosome"/>
    <property type="evidence" value="ECO:0007669"/>
    <property type="project" value="UniProtKB-KW"/>
</dbReference>
<proteinExistence type="inferred from homology"/>
<evidence type="ECO:0000256" key="2">
    <source>
        <dbReference type="ARBA" id="ARBA00022980"/>
    </source>
</evidence>
<protein>
    <recommendedName>
        <fullName evidence="4 5">Large ribosomal subunit protein uL10</fullName>
    </recommendedName>
</protein>
<evidence type="ECO:0000256" key="1">
    <source>
        <dbReference type="ARBA" id="ARBA00008889"/>
    </source>
</evidence>
<evidence type="ECO:0000313" key="7">
    <source>
        <dbReference type="Proteomes" id="UP000177943"/>
    </source>
</evidence>
<dbReference type="SUPFAM" id="SSF160369">
    <property type="entry name" value="Ribosomal protein L10-like"/>
    <property type="match status" value="1"/>
</dbReference>
<dbReference type="InterPro" id="IPR001790">
    <property type="entry name" value="Ribosomal_uL10"/>
</dbReference>
<keyword evidence="3 5" id="KW-0687">Ribonucleoprotein</keyword>
<organism evidence="6 7">
    <name type="scientific">Candidatus Taylorbacteria bacterium RIFCSPHIGHO2_02_FULL_45_35</name>
    <dbReference type="NCBI Taxonomy" id="1802311"/>
    <lineage>
        <taxon>Bacteria</taxon>
        <taxon>Candidatus Tayloriibacteriota</taxon>
    </lineage>
</organism>
<comment type="subunit">
    <text evidence="5">Part of the ribosomal stalk of the 50S ribosomal subunit. The N-terminus interacts with L11 and the large rRNA to form the base of the stalk. The C-terminus forms an elongated spine to which L12 dimers bind in a sequential fashion forming a multimeric L10(L12)X complex.</text>
</comment>
<name>A0A1G2MNF2_9BACT</name>
<evidence type="ECO:0000256" key="4">
    <source>
        <dbReference type="ARBA" id="ARBA00035202"/>
    </source>
</evidence>
<keyword evidence="5" id="KW-0699">rRNA-binding</keyword>
<dbReference type="EMBL" id="MHRP01000049">
    <property type="protein sequence ID" value="OHA25398.1"/>
    <property type="molecule type" value="Genomic_DNA"/>
</dbReference>
<evidence type="ECO:0000256" key="5">
    <source>
        <dbReference type="HAMAP-Rule" id="MF_00362"/>
    </source>
</evidence>
<comment type="similarity">
    <text evidence="1 5">Belongs to the universal ribosomal protein uL10 family.</text>
</comment>
<dbReference type="InterPro" id="IPR022973">
    <property type="entry name" value="Ribosomal_uL10_bac"/>
</dbReference>
<dbReference type="InterPro" id="IPR043141">
    <property type="entry name" value="Ribosomal_uL10-like_sf"/>
</dbReference>
<dbReference type="Pfam" id="PF00466">
    <property type="entry name" value="Ribosomal_L10"/>
    <property type="match status" value="1"/>
</dbReference>
<dbReference type="Gene3D" id="3.30.70.1730">
    <property type="match status" value="1"/>
</dbReference>
<sequence>MPLTKQKKKEILENVSTITKDFGSVVMLSYSGLTVAEVSAMRRKMRESGVGYRVAKKSIVKKVLEGVNIPGEVPALSGQVAFAYGQDPIAPAREVFEAGKKYDGKITILGGIFEKHYIDKDFTTMLATIPPLQTLYAQFVNLINSPIQGLVLALDAVAKKKL</sequence>
<dbReference type="PANTHER" id="PTHR11560">
    <property type="entry name" value="39S RIBOSOMAL PROTEIN L10, MITOCHONDRIAL"/>
    <property type="match status" value="1"/>
</dbReference>
<dbReference type="GO" id="GO:0006412">
    <property type="term" value="P:translation"/>
    <property type="evidence" value="ECO:0007669"/>
    <property type="project" value="UniProtKB-UniRule"/>
</dbReference>
<keyword evidence="2 5" id="KW-0689">Ribosomal protein</keyword>
<evidence type="ECO:0000313" key="6">
    <source>
        <dbReference type="EMBL" id="OHA25398.1"/>
    </source>
</evidence>
<keyword evidence="5" id="KW-0694">RNA-binding</keyword>
<reference evidence="6 7" key="1">
    <citation type="journal article" date="2016" name="Nat. Commun.">
        <title>Thousands of microbial genomes shed light on interconnected biogeochemical processes in an aquifer system.</title>
        <authorList>
            <person name="Anantharaman K."/>
            <person name="Brown C.T."/>
            <person name="Hug L.A."/>
            <person name="Sharon I."/>
            <person name="Castelle C.J."/>
            <person name="Probst A.J."/>
            <person name="Thomas B.C."/>
            <person name="Singh A."/>
            <person name="Wilkins M.J."/>
            <person name="Karaoz U."/>
            <person name="Brodie E.L."/>
            <person name="Williams K.H."/>
            <person name="Hubbard S.S."/>
            <person name="Banfield J.F."/>
        </authorList>
    </citation>
    <scope>NUCLEOTIDE SEQUENCE [LARGE SCALE GENOMIC DNA]</scope>
</reference>
<accession>A0A1G2MNF2</accession>
<dbReference type="GO" id="GO:1990904">
    <property type="term" value="C:ribonucleoprotein complex"/>
    <property type="evidence" value="ECO:0007669"/>
    <property type="project" value="UniProtKB-KW"/>
</dbReference>
<dbReference type="AlphaFoldDB" id="A0A1G2MNF2"/>
<dbReference type="InterPro" id="IPR047865">
    <property type="entry name" value="Ribosomal_uL10_bac_type"/>
</dbReference>
<dbReference type="CDD" id="cd05797">
    <property type="entry name" value="Ribosomal_L10"/>
    <property type="match status" value="1"/>
</dbReference>
<comment type="caution">
    <text evidence="6">The sequence shown here is derived from an EMBL/GenBank/DDBJ whole genome shotgun (WGS) entry which is preliminary data.</text>
</comment>
<gene>
    <name evidence="5" type="primary">rplJ</name>
    <name evidence="6" type="ORF">A3D56_01270</name>
</gene>